<evidence type="ECO:0000313" key="2">
    <source>
        <dbReference type="EMBL" id="KAG8377749.1"/>
    </source>
</evidence>
<dbReference type="InterPro" id="IPR000626">
    <property type="entry name" value="Ubiquitin-like_dom"/>
</dbReference>
<dbReference type="AlphaFoldDB" id="A0AAV6XC95"/>
<dbReference type="Pfam" id="PF00240">
    <property type="entry name" value="ubiquitin"/>
    <property type="match status" value="1"/>
</dbReference>
<dbReference type="GO" id="GO:0031593">
    <property type="term" value="F:polyubiquitin modification-dependent protein binding"/>
    <property type="evidence" value="ECO:0007669"/>
    <property type="project" value="TreeGrafter"/>
</dbReference>
<dbReference type="PANTHER" id="PTHR10621">
    <property type="entry name" value="UV EXCISION REPAIR PROTEIN RAD23"/>
    <property type="match status" value="1"/>
</dbReference>
<evidence type="ECO:0000313" key="3">
    <source>
        <dbReference type="Proteomes" id="UP000826271"/>
    </source>
</evidence>
<protein>
    <recommendedName>
        <fullName evidence="1">Ubiquitin-like domain-containing protein</fullName>
    </recommendedName>
</protein>
<sequence length="112" mass="12491">MKVVAEILTGSLFYVNIEEDANVGELKKQIGSNQENLPTNRLILMLDADQQRFLLVKDEVSLKEYGVQDGSHIYIFFEPLDHGSAINSSLNSQVSISNKHSEERSPPVDPSC</sequence>
<dbReference type="GO" id="GO:0005654">
    <property type="term" value="C:nucleoplasm"/>
    <property type="evidence" value="ECO:0007669"/>
    <property type="project" value="TreeGrafter"/>
</dbReference>
<dbReference type="GO" id="GO:0043161">
    <property type="term" value="P:proteasome-mediated ubiquitin-dependent protein catabolic process"/>
    <property type="evidence" value="ECO:0007669"/>
    <property type="project" value="TreeGrafter"/>
</dbReference>
<dbReference type="EMBL" id="WHWC01000008">
    <property type="protein sequence ID" value="KAG8377749.1"/>
    <property type="molecule type" value="Genomic_DNA"/>
</dbReference>
<proteinExistence type="predicted"/>
<dbReference type="GO" id="GO:0005829">
    <property type="term" value="C:cytosol"/>
    <property type="evidence" value="ECO:0007669"/>
    <property type="project" value="TreeGrafter"/>
</dbReference>
<dbReference type="PROSITE" id="PS50053">
    <property type="entry name" value="UBIQUITIN_2"/>
    <property type="match status" value="1"/>
</dbReference>
<comment type="caution">
    <text evidence="2">The sequence shown here is derived from an EMBL/GenBank/DDBJ whole genome shotgun (WGS) entry which is preliminary data.</text>
</comment>
<feature type="domain" description="Ubiquitin-like" evidence="1">
    <location>
        <begin position="1"/>
        <end position="75"/>
    </location>
</feature>
<dbReference type="Gene3D" id="3.10.20.90">
    <property type="entry name" value="Phosphatidylinositol 3-kinase Catalytic Subunit, Chain A, domain 1"/>
    <property type="match status" value="1"/>
</dbReference>
<keyword evidence="3" id="KW-1185">Reference proteome</keyword>
<dbReference type="InterPro" id="IPR029071">
    <property type="entry name" value="Ubiquitin-like_domsf"/>
</dbReference>
<reference evidence="2" key="1">
    <citation type="submission" date="2019-10" db="EMBL/GenBank/DDBJ databases">
        <authorList>
            <person name="Zhang R."/>
            <person name="Pan Y."/>
            <person name="Wang J."/>
            <person name="Ma R."/>
            <person name="Yu S."/>
        </authorList>
    </citation>
    <scope>NUCLEOTIDE SEQUENCE</scope>
    <source>
        <strain evidence="2">LA-IB0</strain>
        <tissue evidence="2">Leaf</tissue>
    </source>
</reference>
<organism evidence="2 3">
    <name type="scientific">Buddleja alternifolia</name>
    <dbReference type="NCBI Taxonomy" id="168488"/>
    <lineage>
        <taxon>Eukaryota</taxon>
        <taxon>Viridiplantae</taxon>
        <taxon>Streptophyta</taxon>
        <taxon>Embryophyta</taxon>
        <taxon>Tracheophyta</taxon>
        <taxon>Spermatophyta</taxon>
        <taxon>Magnoliopsida</taxon>
        <taxon>eudicotyledons</taxon>
        <taxon>Gunneridae</taxon>
        <taxon>Pentapetalae</taxon>
        <taxon>asterids</taxon>
        <taxon>lamiids</taxon>
        <taxon>Lamiales</taxon>
        <taxon>Scrophulariaceae</taxon>
        <taxon>Buddlejeae</taxon>
        <taxon>Buddleja</taxon>
    </lineage>
</organism>
<name>A0AAV6XC95_9LAMI</name>
<dbReference type="GO" id="GO:0043130">
    <property type="term" value="F:ubiquitin binding"/>
    <property type="evidence" value="ECO:0007669"/>
    <property type="project" value="TreeGrafter"/>
</dbReference>
<dbReference type="SUPFAM" id="SSF54236">
    <property type="entry name" value="Ubiquitin-like"/>
    <property type="match status" value="1"/>
</dbReference>
<dbReference type="PANTHER" id="PTHR10621:SF61">
    <property type="entry name" value="UBIQUITIN FAMILY PROTEIN"/>
    <property type="match status" value="1"/>
</dbReference>
<dbReference type="CDD" id="cd17039">
    <property type="entry name" value="Ubl_ubiquitin_like"/>
    <property type="match status" value="1"/>
</dbReference>
<dbReference type="Proteomes" id="UP000826271">
    <property type="component" value="Unassembled WGS sequence"/>
</dbReference>
<accession>A0AAV6XC95</accession>
<evidence type="ECO:0000259" key="1">
    <source>
        <dbReference type="PROSITE" id="PS50053"/>
    </source>
</evidence>
<gene>
    <name evidence="2" type="ORF">BUALT_Bualt08G0065400</name>
</gene>
<dbReference type="GO" id="GO:0070628">
    <property type="term" value="F:proteasome binding"/>
    <property type="evidence" value="ECO:0007669"/>
    <property type="project" value="TreeGrafter"/>
</dbReference>